<gene>
    <name evidence="2" type="ORF">D6D22_07235</name>
</gene>
<keyword evidence="1" id="KW-0175">Coiled coil</keyword>
<feature type="coiled-coil region" evidence="1">
    <location>
        <begin position="22"/>
        <end position="137"/>
    </location>
</feature>
<proteinExistence type="predicted"/>
<comment type="caution">
    <text evidence="2">The sequence shown here is derived from an EMBL/GenBank/DDBJ whole genome shotgun (WGS) entry which is preliminary data.</text>
</comment>
<organism evidence="2 3">
    <name type="scientific">Aureobasidium pullulans</name>
    <name type="common">Black yeast</name>
    <name type="synonym">Pullularia pullulans</name>
    <dbReference type="NCBI Taxonomy" id="5580"/>
    <lineage>
        <taxon>Eukaryota</taxon>
        <taxon>Fungi</taxon>
        <taxon>Dikarya</taxon>
        <taxon>Ascomycota</taxon>
        <taxon>Pezizomycotina</taxon>
        <taxon>Dothideomycetes</taxon>
        <taxon>Dothideomycetidae</taxon>
        <taxon>Dothideales</taxon>
        <taxon>Saccotheciaceae</taxon>
        <taxon>Aureobasidium</taxon>
    </lineage>
</organism>
<evidence type="ECO:0000313" key="3">
    <source>
        <dbReference type="Proteomes" id="UP000310687"/>
    </source>
</evidence>
<dbReference type="EMBL" id="QZAL01000121">
    <property type="protein sequence ID" value="THW37330.1"/>
    <property type="molecule type" value="Genomic_DNA"/>
</dbReference>
<evidence type="ECO:0000313" key="2">
    <source>
        <dbReference type="EMBL" id="THW37330.1"/>
    </source>
</evidence>
<dbReference type="Proteomes" id="UP000310687">
    <property type="component" value="Unassembled WGS sequence"/>
</dbReference>
<sequence>MDDQTTNELLEIQQQLTSIVTRKRQREDEESWEHKAKELKHRLGESIKDYQSMSAVHKKLKVEHGKLQKRLEEQEEAASTTIEGWQEEVYELREKNGELKLKLRELEERELASKKVLPVLKTKLNEALKAIAELENSEDGSVFGVQTVACWIEEGANVLFLPSRGQNNDGEI</sequence>
<name>A0A4S8XIK0_AURPU</name>
<protein>
    <submittedName>
        <fullName evidence="2">Uncharacterized protein</fullName>
    </submittedName>
</protein>
<accession>A0A4S8XIK0</accession>
<evidence type="ECO:0000256" key="1">
    <source>
        <dbReference type="SAM" id="Coils"/>
    </source>
</evidence>
<dbReference type="AlphaFoldDB" id="A0A4S8XIK0"/>
<reference evidence="2 3" key="1">
    <citation type="submission" date="2018-10" db="EMBL/GenBank/DDBJ databases">
        <title>Fifty Aureobasidium pullulans genomes reveal a recombining polyextremotolerant generalist.</title>
        <authorList>
            <person name="Gostincar C."/>
            <person name="Turk M."/>
            <person name="Zajc J."/>
            <person name="Gunde-Cimerman N."/>
        </authorList>
    </citation>
    <scope>NUCLEOTIDE SEQUENCE [LARGE SCALE GENOMIC DNA]</scope>
    <source>
        <strain evidence="2 3">EXF-11013</strain>
    </source>
</reference>